<organism evidence="5 6">
    <name type="scientific">Micromonospora avicenniae</name>
    <dbReference type="NCBI Taxonomy" id="1198245"/>
    <lineage>
        <taxon>Bacteria</taxon>
        <taxon>Bacillati</taxon>
        <taxon>Actinomycetota</taxon>
        <taxon>Actinomycetes</taxon>
        <taxon>Micromonosporales</taxon>
        <taxon>Micromonosporaceae</taxon>
        <taxon>Micromonospora</taxon>
    </lineage>
</organism>
<feature type="region of interest" description="Disordered" evidence="3">
    <location>
        <begin position="1"/>
        <end position="23"/>
    </location>
</feature>
<evidence type="ECO:0000313" key="5">
    <source>
        <dbReference type="EMBL" id="SIR72074.1"/>
    </source>
</evidence>
<dbReference type="PANTHER" id="PTHR43037:SF5">
    <property type="entry name" value="FERULOYL ESTERASE"/>
    <property type="match status" value="1"/>
</dbReference>
<dbReference type="Proteomes" id="UP000186004">
    <property type="component" value="Unassembled WGS sequence"/>
</dbReference>
<dbReference type="InterPro" id="IPR050955">
    <property type="entry name" value="Plant_Biomass_Hydrol_Est"/>
</dbReference>
<dbReference type="AlphaFoldDB" id="A0A1N7D8M4"/>
<dbReference type="Gene3D" id="3.40.50.1820">
    <property type="entry name" value="alpha/beta hydrolase"/>
    <property type="match status" value="1"/>
</dbReference>
<evidence type="ECO:0000256" key="3">
    <source>
        <dbReference type="SAM" id="MobiDB-lite"/>
    </source>
</evidence>
<evidence type="ECO:0000256" key="2">
    <source>
        <dbReference type="ARBA" id="ARBA00022801"/>
    </source>
</evidence>
<keyword evidence="1" id="KW-0732">Signal</keyword>
<dbReference type="Pfam" id="PF02230">
    <property type="entry name" value="Abhydrolase_2"/>
    <property type="match status" value="1"/>
</dbReference>
<proteinExistence type="predicted"/>
<accession>A0A1N7D8M4</accession>
<feature type="domain" description="Phospholipase/carboxylesterase/thioesterase" evidence="4">
    <location>
        <begin position="124"/>
        <end position="222"/>
    </location>
</feature>
<gene>
    <name evidence="5" type="ORF">SAMN05444858_115116</name>
</gene>
<name>A0A1N7D8M4_9ACTN</name>
<evidence type="ECO:0000256" key="1">
    <source>
        <dbReference type="ARBA" id="ARBA00022729"/>
    </source>
</evidence>
<dbReference type="RefSeq" id="WP_076472704.1">
    <property type="nucleotide sequence ID" value="NZ_FTNF01000015.1"/>
</dbReference>
<dbReference type="EMBL" id="FTNF01000015">
    <property type="protein sequence ID" value="SIR72074.1"/>
    <property type="molecule type" value="Genomic_DNA"/>
</dbReference>
<evidence type="ECO:0000259" key="4">
    <source>
        <dbReference type="Pfam" id="PF02230"/>
    </source>
</evidence>
<sequence length="237" mass="25311">MSEPAPPHRQPEENHRHGRLIARPGLPVGPATTGLVPMTDADGELLALLYAPAPSEDRPYRLVVMMHGAGGSARQGLDLLLPVADAHHLLLLAPQAAASSWDLIAEGFGTDVRRIDGLLASVFAGYPVQNVVLGGFSDGASYALSLGLTNGDLVAGVVAFSPGFSAPLVTHGRPRVFVSHGVDDRVLPIDVCSRRLVPRLRDLGYDVTYQEFPGGHEVPQEIRTAAADWLTPRRDTR</sequence>
<evidence type="ECO:0000313" key="6">
    <source>
        <dbReference type="Proteomes" id="UP000186004"/>
    </source>
</evidence>
<protein>
    <submittedName>
        <fullName evidence="5">Predicted esterase</fullName>
    </submittedName>
</protein>
<dbReference type="STRING" id="1198245.SAMN05444858_115116"/>
<reference evidence="5 6" key="1">
    <citation type="submission" date="2017-01" db="EMBL/GenBank/DDBJ databases">
        <authorList>
            <person name="Mah S.A."/>
            <person name="Swanson W.J."/>
            <person name="Moy G.W."/>
            <person name="Vacquier V.D."/>
        </authorList>
    </citation>
    <scope>NUCLEOTIDE SEQUENCE [LARGE SCALE GENOMIC DNA]</scope>
    <source>
        <strain evidence="5 6">DSM 45758</strain>
    </source>
</reference>
<dbReference type="InterPro" id="IPR003140">
    <property type="entry name" value="PLipase/COase/thioEstase"/>
</dbReference>
<dbReference type="SUPFAM" id="SSF53474">
    <property type="entry name" value="alpha/beta-Hydrolases"/>
    <property type="match status" value="1"/>
</dbReference>
<dbReference type="InterPro" id="IPR029058">
    <property type="entry name" value="AB_hydrolase_fold"/>
</dbReference>
<keyword evidence="6" id="KW-1185">Reference proteome</keyword>
<dbReference type="PANTHER" id="PTHR43037">
    <property type="entry name" value="UNNAMED PRODUCT-RELATED"/>
    <property type="match status" value="1"/>
</dbReference>
<dbReference type="GO" id="GO:0016787">
    <property type="term" value="F:hydrolase activity"/>
    <property type="evidence" value="ECO:0007669"/>
    <property type="project" value="UniProtKB-KW"/>
</dbReference>
<keyword evidence="2" id="KW-0378">Hydrolase</keyword>